<feature type="transmembrane region" description="Helical" evidence="6">
    <location>
        <begin position="12"/>
        <end position="36"/>
    </location>
</feature>
<evidence type="ECO:0000256" key="3">
    <source>
        <dbReference type="ARBA" id="ARBA00022692"/>
    </source>
</evidence>
<evidence type="ECO:0000256" key="1">
    <source>
        <dbReference type="ARBA" id="ARBA00004651"/>
    </source>
</evidence>
<proteinExistence type="predicted"/>
<dbReference type="EMBL" id="JBHTIS010000546">
    <property type="protein sequence ID" value="MFD1046170.1"/>
    <property type="molecule type" value="Genomic_DNA"/>
</dbReference>
<organism evidence="8 9">
    <name type="scientific">Kibdelosporangium lantanae</name>
    <dbReference type="NCBI Taxonomy" id="1497396"/>
    <lineage>
        <taxon>Bacteria</taxon>
        <taxon>Bacillati</taxon>
        <taxon>Actinomycetota</taxon>
        <taxon>Actinomycetes</taxon>
        <taxon>Pseudonocardiales</taxon>
        <taxon>Pseudonocardiaceae</taxon>
        <taxon>Kibdelosporangium</taxon>
    </lineage>
</organism>
<dbReference type="InterPro" id="IPR050366">
    <property type="entry name" value="BP-dependent_transpt_permease"/>
</dbReference>
<protein>
    <submittedName>
        <fullName evidence="8">ABC transporter permease</fullName>
    </submittedName>
</protein>
<dbReference type="PANTHER" id="PTHR43386:SF25">
    <property type="entry name" value="PEPTIDE ABC TRANSPORTER PERMEASE PROTEIN"/>
    <property type="match status" value="1"/>
</dbReference>
<evidence type="ECO:0000313" key="8">
    <source>
        <dbReference type="EMBL" id="MFD1046170.1"/>
    </source>
</evidence>
<feature type="domain" description="ABC transmembrane type-1" evidence="7">
    <location>
        <begin position="2"/>
        <end position="92"/>
    </location>
</feature>
<evidence type="ECO:0000256" key="2">
    <source>
        <dbReference type="ARBA" id="ARBA00022448"/>
    </source>
</evidence>
<evidence type="ECO:0000256" key="5">
    <source>
        <dbReference type="ARBA" id="ARBA00023136"/>
    </source>
</evidence>
<comment type="caution">
    <text evidence="8">The sequence shown here is derived from an EMBL/GenBank/DDBJ whole genome shotgun (WGS) entry which is preliminary data.</text>
</comment>
<evidence type="ECO:0000256" key="4">
    <source>
        <dbReference type="ARBA" id="ARBA00022989"/>
    </source>
</evidence>
<gene>
    <name evidence="8" type="ORF">ACFQ1S_11630</name>
</gene>
<dbReference type="Proteomes" id="UP001597045">
    <property type="component" value="Unassembled WGS sequence"/>
</dbReference>
<accession>A0ABW3M637</accession>
<keyword evidence="3 6" id="KW-0812">Transmembrane</keyword>
<keyword evidence="5 6" id="KW-0472">Membrane</keyword>
<keyword evidence="2" id="KW-0813">Transport</keyword>
<evidence type="ECO:0000313" key="9">
    <source>
        <dbReference type="Proteomes" id="UP001597045"/>
    </source>
</evidence>
<comment type="subcellular location">
    <subcellularLocation>
        <location evidence="1">Cell membrane</location>
        <topology evidence="1">Multi-pass membrane protein</topology>
    </subcellularLocation>
</comment>
<evidence type="ECO:0000259" key="7">
    <source>
        <dbReference type="Pfam" id="PF00528"/>
    </source>
</evidence>
<feature type="transmembrane region" description="Helical" evidence="6">
    <location>
        <begin position="62"/>
        <end position="81"/>
    </location>
</feature>
<reference evidence="9" key="1">
    <citation type="journal article" date="2019" name="Int. J. Syst. Evol. Microbiol.">
        <title>The Global Catalogue of Microorganisms (GCM) 10K type strain sequencing project: providing services to taxonomists for standard genome sequencing and annotation.</title>
        <authorList>
            <consortium name="The Broad Institute Genomics Platform"/>
            <consortium name="The Broad Institute Genome Sequencing Center for Infectious Disease"/>
            <person name="Wu L."/>
            <person name="Ma J."/>
        </authorList>
    </citation>
    <scope>NUCLEOTIDE SEQUENCE [LARGE SCALE GENOMIC DNA]</scope>
    <source>
        <strain evidence="9">JCM 31486</strain>
    </source>
</reference>
<feature type="non-terminal residue" evidence="8">
    <location>
        <position position="1"/>
    </location>
</feature>
<sequence>AVRHVLPNIGGLLIVQSSVSFAIAVLSEAALSFLGFGTRPPTPSWGRMLQESQELLAVQPRLALVPGVAIAIAVLGFNLLGDGLRDRLDPKLAGRR</sequence>
<name>A0ABW3M637_9PSEU</name>
<keyword evidence="4 6" id="KW-1133">Transmembrane helix</keyword>
<dbReference type="PANTHER" id="PTHR43386">
    <property type="entry name" value="OLIGOPEPTIDE TRANSPORT SYSTEM PERMEASE PROTEIN APPC"/>
    <property type="match status" value="1"/>
</dbReference>
<evidence type="ECO:0000256" key="6">
    <source>
        <dbReference type="SAM" id="Phobius"/>
    </source>
</evidence>
<dbReference type="Pfam" id="PF00528">
    <property type="entry name" value="BPD_transp_1"/>
    <property type="match status" value="1"/>
</dbReference>
<dbReference type="InterPro" id="IPR000515">
    <property type="entry name" value="MetI-like"/>
</dbReference>
<keyword evidence="9" id="KW-1185">Reference proteome</keyword>